<keyword evidence="2" id="KW-0808">Transferase</keyword>
<dbReference type="RefSeq" id="WP_142491603.1">
    <property type="nucleotide sequence ID" value="NZ_FXTO01000001.1"/>
</dbReference>
<dbReference type="SUPFAM" id="SSF52821">
    <property type="entry name" value="Rhodanese/Cell cycle control phosphatase"/>
    <property type="match status" value="1"/>
</dbReference>
<dbReference type="InterPro" id="IPR001763">
    <property type="entry name" value="Rhodanese-like_dom"/>
</dbReference>
<dbReference type="PANTHER" id="PTHR44086:SF13">
    <property type="entry name" value="THIOSULFATE SULFURTRANSFERASE PSPE"/>
    <property type="match status" value="1"/>
</dbReference>
<keyword evidence="3" id="KW-1185">Reference proteome</keyword>
<protein>
    <submittedName>
        <fullName evidence="2">Rhodanese-related sulfurtransferase</fullName>
    </submittedName>
</protein>
<feature type="domain" description="Rhodanese" evidence="1">
    <location>
        <begin position="29"/>
        <end position="125"/>
    </location>
</feature>
<sequence length="129" mass="14499">MALGYKDLLANADAEVKSYETADAPALQDNPNVVLVDIRDPRELERDGMIPGARHAPRGMLEFWIDPDSPYHKPYFAEDKEFVFYCASGWRSLLAAQVAQVMGLRSASLRGGFGDYRRAGHPVMQREQK</sequence>
<dbReference type="PANTHER" id="PTHR44086">
    <property type="entry name" value="THIOSULFATE SULFURTRANSFERASE RDL2, MITOCHONDRIAL-RELATED"/>
    <property type="match status" value="1"/>
</dbReference>
<dbReference type="Proteomes" id="UP000316030">
    <property type="component" value="Unassembled WGS sequence"/>
</dbReference>
<accession>A0A521APQ9</accession>
<dbReference type="EMBL" id="FXTO01000001">
    <property type="protein sequence ID" value="SMO36813.1"/>
    <property type="molecule type" value="Genomic_DNA"/>
</dbReference>
<dbReference type="SMART" id="SM00450">
    <property type="entry name" value="RHOD"/>
    <property type="match status" value="1"/>
</dbReference>
<dbReference type="Gene3D" id="3.40.250.10">
    <property type="entry name" value="Rhodanese-like domain"/>
    <property type="match status" value="1"/>
</dbReference>
<dbReference type="PROSITE" id="PS50206">
    <property type="entry name" value="RHODANESE_3"/>
    <property type="match status" value="1"/>
</dbReference>
<dbReference type="InterPro" id="IPR036873">
    <property type="entry name" value="Rhodanese-like_dom_sf"/>
</dbReference>
<evidence type="ECO:0000313" key="3">
    <source>
        <dbReference type="Proteomes" id="UP000316030"/>
    </source>
</evidence>
<proteinExistence type="predicted"/>
<dbReference type="Pfam" id="PF00581">
    <property type="entry name" value="Rhodanese"/>
    <property type="match status" value="1"/>
</dbReference>
<name>A0A521APQ9_9RHOB</name>
<dbReference type="CDD" id="cd01447">
    <property type="entry name" value="Polysulfide_ST"/>
    <property type="match status" value="1"/>
</dbReference>
<gene>
    <name evidence="2" type="ORF">SAMN06265173_101299</name>
</gene>
<evidence type="ECO:0000313" key="2">
    <source>
        <dbReference type="EMBL" id="SMO36813.1"/>
    </source>
</evidence>
<dbReference type="AlphaFoldDB" id="A0A521APQ9"/>
<organism evidence="2 3">
    <name type="scientific">Thalassovita litoralis</name>
    <dbReference type="NCBI Taxonomy" id="1010611"/>
    <lineage>
        <taxon>Bacteria</taxon>
        <taxon>Pseudomonadati</taxon>
        <taxon>Pseudomonadota</taxon>
        <taxon>Alphaproteobacteria</taxon>
        <taxon>Rhodobacterales</taxon>
        <taxon>Roseobacteraceae</taxon>
        <taxon>Thalassovita</taxon>
    </lineage>
</organism>
<dbReference type="GO" id="GO:0004792">
    <property type="term" value="F:thiosulfate-cyanide sulfurtransferase activity"/>
    <property type="evidence" value="ECO:0007669"/>
    <property type="project" value="TreeGrafter"/>
</dbReference>
<dbReference type="OrthoDB" id="9807812at2"/>
<reference evidence="2 3" key="1">
    <citation type="submission" date="2017-05" db="EMBL/GenBank/DDBJ databases">
        <authorList>
            <person name="Varghese N."/>
            <person name="Submissions S."/>
        </authorList>
    </citation>
    <scope>NUCLEOTIDE SEQUENCE [LARGE SCALE GENOMIC DNA]</scope>
    <source>
        <strain evidence="2 3">DSM 29506</strain>
    </source>
</reference>
<evidence type="ECO:0000259" key="1">
    <source>
        <dbReference type="PROSITE" id="PS50206"/>
    </source>
</evidence>